<sequence length="190" mass="22259">MLCGLQISDWIGVVEIIVSSAIGIWVAITVQNNLTKSRYLKEYFINEVKDIRDLYKSFINRLYKSEISAIDIKDWFKVMSERTQNLDKFLYEEYCKFDSFLIVSKHAEIQRKITSMDEFNENYKEPTISFANSSKNEILKLHSELSCVLTQRIIDINSAKKRKRKKKKHISGSKICNVFTIHIINLHKGI</sequence>
<evidence type="ECO:0000256" key="1">
    <source>
        <dbReference type="SAM" id="Phobius"/>
    </source>
</evidence>
<dbReference type="EMBL" id="JQZV01000003">
    <property type="protein sequence ID" value="KGN93256.1"/>
    <property type="molecule type" value="Genomic_DNA"/>
</dbReference>
<dbReference type="Proteomes" id="UP000030101">
    <property type="component" value="Unassembled WGS sequence"/>
</dbReference>
<proteinExistence type="predicted"/>
<keyword evidence="1" id="KW-0812">Transmembrane</keyword>
<name>A0ABR4XME8_9PORP</name>
<evidence type="ECO:0000313" key="2">
    <source>
        <dbReference type="EMBL" id="KGN93256.1"/>
    </source>
</evidence>
<reference evidence="2 3" key="1">
    <citation type="submission" date="2014-08" db="EMBL/GenBank/DDBJ databases">
        <title>Porphyromonas canoris strain:OH2762 Genome sequencing.</title>
        <authorList>
            <person name="Wallis C."/>
            <person name="Deusch O."/>
            <person name="O'Flynn C."/>
            <person name="Davis I."/>
            <person name="Jospin G."/>
            <person name="Darling A.E."/>
            <person name="Coil D.A."/>
            <person name="Alexiev A."/>
            <person name="Horsfall A."/>
            <person name="Kirkwood N."/>
            <person name="Harris S."/>
            <person name="Eisen J.A."/>
        </authorList>
    </citation>
    <scope>NUCLEOTIDE SEQUENCE [LARGE SCALE GENOMIC DNA]</scope>
    <source>
        <strain evidence="3">COT-108 OH2762</strain>
    </source>
</reference>
<accession>A0ABR4XME8</accession>
<evidence type="ECO:0000313" key="3">
    <source>
        <dbReference type="Proteomes" id="UP000030101"/>
    </source>
</evidence>
<protein>
    <submittedName>
        <fullName evidence="2">Uncharacterized protein</fullName>
    </submittedName>
</protein>
<organism evidence="2 3">
    <name type="scientific">Porphyromonas canoris</name>
    <dbReference type="NCBI Taxonomy" id="36875"/>
    <lineage>
        <taxon>Bacteria</taxon>
        <taxon>Pseudomonadati</taxon>
        <taxon>Bacteroidota</taxon>
        <taxon>Bacteroidia</taxon>
        <taxon>Bacteroidales</taxon>
        <taxon>Porphyromonadaceae</taxon>
        <taxon>Porphyromonas</taxon>
    </lineage>
</organism>
<keyword evidence="1" id="KW-0472">Membrane</keyword>
<comment type="caution">
    <text evidence="2">The sequence shown here is derived from an EMBL/GenBank/DDBJ whole genome shotgun (WGS) entry which is preliminary data.</text>
</comment>
<gene>
    <name evidence="2" type="ORF">HQ43_00955</name>
</gene>
<keyword evidence="3" id="KW-1185">Reference proteome</keyword>
<feature type="transmembrane region" description="Helical" evidence="1">
    <location>
        <begin position="7"/>
        <end position="28"/>
    </location>
</feature>
<keyword evidence="1" id="KW-1133">Transmembrane helix</keyword>